<dbReference type="HOGENOM" id="CLU_2865030_0_0_5"/>
<reference evidence="1 2" key="1">
    <citation type="submission" date="2013-03" db="EMBL/GenBank/DDBJ databases">
        <authorList>
            <person name="Fiebig A."/>
            <person name="Goeker M."/>
            <person name="Klenk H.-P.P."/>
        </authorList>
    </citation>
    <scope>NUCLEOTIDE SEQUENCE [LARGE SCALE GENOMIC DNA]</scope>
    <source>
        <strain evidence="2">DSM 19469</strain>
    </source>
</reference>
<dbReference type="EMBL" id="CP004372">
    <property type="protein sequence ID" value="AHM05637.1"/>
    <property type="molecule type" value="Genomic_DNA"/>
</dbReference>
<gene>
    <name evidence="1" type="ORF">roselon_03379</name>
</gene>
<proteinExistence type="predicted"/>
<protein>
    <submittedName>
        <fullName evidence="1">Uncharacterized protein</fullName>
    </submittedName>
</protein>
<sequence length="64" mass="7144">MIPPKCGRGRLTGFTTSAKILQRRAPRARGLPHRQRCETLAPTAEPGRVRLPIRHEGEDPCQTT</sequence>
<organism evidence="1 2">
    <name type="scientific">Roseicyclus elongatus DSM 19469</name>
    <dbReference type="NCBI Taxonomy" id="1294273"/>
    <lineage>
        <taxon>Bacteria</taxon>
        <taxon>Pseudomonadati</taxon>
        <taxon>Pseudomonadota</taxon>
        <taxon>Alphaproteobacteria</taxon>
        <taxon>Rhodobacterales</taxon>
        <taxon>Roseobacteraceae</taxon>
        <taxon>Roseicyclus</taxon>
    </lineage>
</organism>
<dbReference type="PATRIC" id="fig|1294273.3.peg.3337"/>
<dbReference type="KEGG" id="red:roselon_03379"/>
<dbReference type="AlphaFoldDB" id="W8S5X5"/>
<dbReference type="STRING" id="1294273.roselon_03379"/>
<evidence type="ECO:0000313" key="2">
    <source>
        <dbReference type="Proteomes" id="UP000019593"/>
    </source>
</evidence>
<evidence type="ECO:0000313" key="1">
    <source>
        <dbReference type="EMBL" id="AHM05637.1"/>
    </source>
</evidence>
<dbReference type="Proteomes" id="UP000019593">
    <property type="component" value="Chromosome"/>
</dbReference>
<accession>W8S5X5</accession>
<keyword evidence="2" id="KW-1185">Reference proteome</keyword>
<name>W8S5X5_9RHOB</name>